<dbReference type="EMBL" id="CP149822">
    <property type="protein sequence ID" value="WZN39987.1"/>
    <property type="molecule type" value="Genomic_DNA"/>
</dbReference>
<organism evidence="1 2">
    <name type="scientific">Chitinophaga pollutisoli</name>
    <dbReference type="NCBI Taxonomy" id="3133966"/>
    <lineage>
        <taxon>Bacteria</taxon>
        <taxon>Pseudomonadati</taxon>
        <taxon>Bacteroidota</taxon>
        <taxon>Chitinophagia</taxon>
        <taxon>Chitinophagales</taxon>
        <taxon>Chitinophagaceae</taxon>
        <taxon>Chitinophaga</taxon>
    </lineage>
</organism>
<evidence type="ECO:0000313" key="1">
    <source>
        <dbReference type="EMBL" id="WZN39987.1"/>
    </source>
</evidence>
<accession>A0ABZ2YKW8</accession>
<keyword evidence="2" id="KW-1185">Reference proteome</keyword>
<evidence type="ECO:0000313" key="2">
    <source>
        <dbReference type="Proteomes" id="UP001485459"/>
    </source>
</evidence>
<dbReference type="Proteomes" id="UP001485459">
    <property type="component" value="Chromosome"/>
</dbReference>
<dbReference type="RefSeq" id="WP_341834930.1">
    <property type="nucleotide sequence ID" value="NZ_CP149822.1"/>
</dbReference>
<reference evidence="2" key="1">
    <citation type="submission" date="2024-03" db="EMBL/GenBank/DDBJ databases">
        <title>Chitinophaga horti sp. nov., isolated from garden soil.</title>
        <authorList>
            <person name="Lee D.S."/>
            <person name="Han D.M."/>
            <person name="Baek J.H."/>
            <person name="Choi D.G."/>
            <person name="Jeon J.H."/>
            <person name="Jeon C.O."/>
        </authorList>
    </citation>
    <scope>NUCLEOTIDE SEQUENCE [LARGE SCALE GENOMIC DNA]</scope>
    <source>
        <strain evidence="2">GPA1</strain>
    </source>
</reference>
<gene>
    <name evidence="1" type="ORF">WJU16_18580</name>
</gene>
<name>A0ABZ2YKW8_9BACT</name>
<sequence>MNSFDLGGKERSAEWHGHKKGISSATGAAAFLIPVAKINTKRISFIMYDSCNKTDCMEKQWMKFDWWTNLIRCVYHPWRRNRSPTMQHIPVTANEVVNKQYHPCAYLQLKIFGIKRIVDLFSCR</sequence>
<proteinExistence type="predicted"/>
<protein>
    <submittedName>
        <fullName evidence="1">Uncharacterized protein</fullName>
    </submittedName>
</protein>